<accession>D5UK95</accession>
<name>D5UK95_CELFN</name>
<dbReference type="AlphaFoldDB" id="D5UK95"/>
<proteinExistence type="predicted"/>
<dbReference type="STRING" id="446466.Cfla_2872"/>
<dbReference type="EMBL" id="CP001964">
    <property type="protein sequence ID" value="ADG75756.1"/>
    <property type="molecule type" value="Genomic_DNA"/>
</dbReference>
<evidence type="ECO:0000313" key="1">
    <source>
        <dbReference type="EMBL" id="ADG75756.1"/>
    </source>
</evidence>
<dbReference type="KEGG" id="cfl:Cfla_2872"/>
<reference evidence="1 2" key="1">
    <citation type="journal article" date="2010" name="Stand. Genomic Sci.">
        <title>Complete genome sequence of Cellulomonas flavigena type strain (134).</title>
        <authorList>
            <person name="Abt B."/>
            <person name="Foster B."/>
            <person name="Lapidus A."/>
            <person name="Clum A."/>
            <person name="Sun H."/>
            <person name="Pukall R."/>
            <person name="Lucas S."/>
            <person name="Glavina Del Rio T."/>
            <person name="Nolan M."/>
            <person name="Tice H."/>
            <person name="Cheng J.F."/>
            <person name="Pitluck S."/>
            <person name="Liolios K."/>
            <person name="Ivanova N."/>
            <person name="Mavromatis K."/>
            <person name="Ovchinnikova G."/>
            <person name="Pati A."/>
            <person name="Goodwin L."/>
            <person name="Chen A."/>
            <person name="Palaniappan K."/>
            <person name="Land M."/>
            <person name="Hauser L."/>
            <person name="Chang Y.J."/>
            <person name="Jeffries C.D."/>
            <person name="Rohde M."/>
            <person name="Goker M."/>
            <person name="Woyke T."/>
            <person name="Bristow J."/>
            <person name="Eisen J.A."/>
            <person name="Markowitz V."/>
            <person name="Hugenholtz P."/>
            <person name="Kyrpides N.C."/>
            <person name="Klenk H.P."/>
        </authorList>
    </citation>
    <scope>NUCLEOTIDE SEQUENCE [LARGE SCALE GENOMIC DNA]</scope>
    <source>
        <strain evidence="2">ATCC 482 / DSM 20109 / BCRC 11376 / JCM 18109 / NBRC 3775 / NCIMB 8073 / NRS 134</strain>
    </source>
</reference>
<keyword evidence="2" id="KW-1185">Reference proteome</keyword>
<organism evidence="1 2">
    <name type="scientific">Cellulomonas flavigena (strain ATCC 482 / DSM 20109 / BCRC 11376 / JCM 18109 / NBRC 3775 / NCIMB 8073 / NRS 134)</name>
    <dbReference type="NCBI Taxonomy" id="446466"/>
    <lineage>
        <taxon>Bacteria</taxon>
        <taxon>Bacillati</taxon>
        <taxon>Actinomycetota</taxon>
        <taxon>Actinomycetes</taxon>
        <taxon>Micrococcales</taxon>
        <taxon>Cellulomonadaceae</taxon>
        <taxon>Cellulomonas</taxon>
    </lineage>
</organism>
<dbReference type="Proteomes" id="UP000000849">
    <property type="component" value="Chromosome"/>
</dbReference>
<dbReference type="RefSeq" id="WP_013118087.1">
    <property type="nucleotide sequence ID" value="NC_014151.1"/>
</dbReference>
<protein>
    <submittedName>
        <fullName evidence="1">Uncharacterized protein</fullName>
    </submittedName>
</protein>
<dbReference type="HOGENOM" id="CLU_2823213_0_0_11"/>
<sequence>MSTTTAVPAADVRRDGERALAVALGLVRRTPPPLHLPPVTQRIVPGRSPLEASGWADDDVVTLVRA</sequence>
<gene>
    <name evidence="1" type="ordered locus">Cfla_2872</name>
</gene>
<evidence type="ECO:0000313" key="2">
    <source>
        <dbReference type="Proteomes" id="UP000000849"/>
    </source>
</evidence>